<name>A0A2J6S0A9_HYAVF</name>
<dbReference type="EMBL" id="KZ613941">
    <property type="protein sequence ID" value="PMD44198.1"/>
    <property type="molecule type" value="Genomic_DNA"/>
</dbReference>
<keyword evidence="3" id="KW-1185">Reference proteome</keyword>
<reference evidence="2 3" key="1">
    <citation type="submission" date="2016-04" db="EMBL/GenBank/DDBJ databases">
        <title>A degradative enzymes factory behind the ericoid mycorrhizal symbiosis.</title>
        <authorList>
            <consortium name="DOE Joint Genome Institute"/>
            <person name="Martino E."/>
            <person name="Morin E."/>
            <person name="Grelet G."/>
            <person name="Kuo A."/>
            <person name="Kohler A."/>
            <person name="Daghino S."/>
            <person name="Barry K."/>
            <person name="Choi C."/>
            <person name="Cichocki N."/>
            <person name="Clum A."/>
            <person name="Copeland A."/>
            <person name="Hainaut M."/>
            <person name="Haridas S."/>
            <person name="Labutti K."/>
            <person name="Lindquist E."/>
            <person name="Lipzen A."/>
            <person name="Khouja H.-R."/>
            <person name="Murat C."/>
            <person name="Ohm R."/>
            <person name="Olson A."/>
            <person name="Spatafora J."/>
            <person name="Veneault-Fourrey C."/>
            <person name="Henrissat B."/>
            <person name="Grigoriev I."/>
            <person name="Martin F."/>
            <person name="Perotto S."/>
        </authorList>
    </citation>
    <scope>NUCLEOTIDE SEQUENCE [LARGE SCALE GENOMIC DNA]</scope>
    <source>
        <strain evidence="2 3">F</strain>
    </source>
</reference>
<proteinExistence type="predicted"/>
<dbReference type="AlphaFoldDB" id="A0A2J6S0A9"/>
<gene>
    <name evidence="2" type="ORF">L207DRAFT_619109</name>
</gene>
<feature type="compositionally biased region" description="Basic and acidic residues" evidence="1">
    <location>
        <begin position="230"/>
        <end position="275"/>
    </location>
</feature>
<evidence type="ECO:0000313" key="2">
    <source>
        <dbReference type="EMBL" id="PMD44198.1"/>
    </source>
</evidence>
<evidence type="ECO:0000256" key="1">
    <source>
        <dbReference type="SAM" id="MobiDB-lite"/>
    </source>
</evidence>
<organism evidence="2 3">
    <name type="scientific">Hyaloscypha variabilis (strain UAMH 11265 / GT02V1 / F)</name>
    <name type="common">Meliniomyces variabilis</name>
    <dbReference type="NCBI Taxonomy" id="1149755"/>
    <lineage>
        <taxon>Eukaryota</taxon>
        <taxon>Fungi</taxon>
        <taxon>Dikarya</taxon>
        <taxon>Ascomycota</taxon>
        <taxon>Pezizomycotina</taxon>
        <taxon>Leotiomycetes</taxon>
        <taxon>Helotiales</taxon>
        <taxon>Hyaloscyphaceae</taxon>
        <taxon>Hyaloscypha</taxon>
        <taxon>Hyaloscypha variabilis</taxon>
    </lineage>
</organism>
<feature type="compositionally biased region" description="Basic and acidic residues" evidence="1">
    <location>
        <begin position="52"/>
        <end position="67"/>
    </location>
</feature>
<dbReference type="OrthoDB" id="3564541at2759"/>
<dbReference type="Proteomes" id="UP000235786">
    <property type="component" value="Unassembled WGS sequence"/>
</dbReference>
<feature type="compositionally biased region" description="Basic and acidic residues" evidence="1">
    <location>
        <begin position="299"/>
        <end position="333"/>
    </location>
</feature>
<protein>
    <submittedName>
        <fullName evidence="2">Uncharacterized protein</fullName>
    </submittedName>
</protein>
<feature type="region of interest" description="Disordered" evidence="1">
    <location>
        <begin position="227"/>
        <end position="333"/>
    </location>
</feature>
<evidence type="ECO:0000313" key="3">
    <source>
        <dbReference type="Proteomes" id="UP000235786"/>
    </source>
</evidence>
<accession>A0A2J6S0A9</accession>
<feature type="region of interest" description="Disordered" evidence="1">
    <location>
        <begin position="21"/>
        <end position="211"/>
    </location>
</feature>
<feature type="compositionally biased region" description="Basic and acidic residues" evidence="1">
    <location>
        <begin position="119"/>
        <end position="158"/>
    </location>
</feature>
<feature type="compositionally biased region" description="Basic and acidic residues" evidence="1">
    <location>
        <begin position="198"/>
        <end position="211"/>
    </location>
</feature>
<sequence>MRSLKILKKIRDKLDEYIENREFRSRRASYTQPHPHSWAPDPFEEERKRRRSYDERTRRHTDSDLNGRRISMAANEKRTLKTSNNGLRNRDRVSERNLPGPRKSRDVVAKPGNDGQEGSPRKSDGELVRRRRENQRAMRITDRSRDPNEHIDRLREDFPPIPPFPPQWTAKARRDRSLPLPPSPKLPRVDANQPFQRNRSEKRAEKQPTVDWDAMVRAKNEQIRLVAEAKSQEEENKRRAAEQKWKAAEQRRRAEEEHGTVDWRPLSKTENKKSEATCQCEPVNYGRRKQEVENSQNERQGEREEAEKRSKAEEAEKKARTVRVQRENEERRR</sequence>